<feature type="transmembrane region" description="Helical" evidence="1">
    <location>
        <begin position="47"/>
        <end position="67"/>
    </location>
</feature>
<proteinExistence type="predicted"/>
<sequence>MEARSYVENIANRTTMRGVVHDMTRILMVAALVAGPTVMLATSFHPLAIIIGSLLLILGVVLIRDAVVVGRRLREEPLDLAFEPAPDRGPVTPGVLLGVAGGIGLFAVVLLLVASVMGDMSLGISWGAIGLGLALVIAAMSLPTFGVQKKKWAVLSRVLDAHPDQIPYLQDARRRFPQDAPFPFEAPTDVVVIPPEAAARRG</sequence>
<evidence type="ECO:0000313" key="2">
    <source>
        <dbReference type="EMBL" id="QIK72123.1"/>
    </source>
</evidence>
<feature type="transmembrane region" description="Helical" evidence="1">
    <location>
        <begin position="23"/>
        <end position="41"/>
    </location>
</feature>
<evidence type="ECO:0000313" key="3">
    <source>
        <dbReference type="Proteomes" id="UP000501058"/>
    </source>
</evidence>
<protein>
    <submittedName>
        <fullName evidence="2">Uncharacterized protein</fullName>
    </submittedName>
</protein>
<feature type="transmembrane region" description="Helical" evidence="1">
    <location>
        <begin position="124"/>
        <end position="147"/>
    </location>
</feature>
<dbReference type="Proteomes" id="UP000501058">
    <property type="component" value="Chromosome"/>
</dbReference>
<keyword evidence="3" id="KW-1185">Reference proteome</keyword>
<accession>A0A6G7Y5R5</accession>
<reference evidence="2 3" key="1">
    <citation type="submission" date="2020-03" db="EMBL/GenBank/DDBJ databases">
        <title>Propioniciclava sp. nov., isolated from Hydrophilus acuminatus.</title>
        <authorList>
            <person name="Hyun D.-W."/>
            <person name="Bae J.-W."/>
        </authorList>
    </citation>
    <scope>NUCLEOTIDE SEQUENCE [LARGE SCALE GENOMIC DNA]</scope>
    <source>
        <strain evidence="2 3">HDW11</strain>
    </source>
</reference>
<evidence type="ECO:0000256" key="1">
    <source>
        <dbReference type="SAM" id="Phobius"/>
    </source>
</evidence>
<keyword evidence="1" id="KW-0472">Membrane</keyword>
<dbReference type="RefSeq" id="WP_166233176.1">
    <property type="nucleotide sequence ID" value="NZ_CP049865.1"/>
</dbReference>
<dbReference type="EMBL" id="CP049865">
    <property type="protein sequence ID" value="QIK72123.1"/>
    <property type="molecule type" value="Genomic_DNA"/>
</dbReference>
<keyword evidence="1" id="KW-1133">Transmembrane helix</keyword>
<organism evidence="2 3">
    <name type="scientific">Propioniciclava coleopterorum</name>
    <dbReference type="NCBI Taxonomy" id="2714937"/>
    <lineage>
        <taxon>Bacteria</taxon>
        <taxon>Bacillati</taxon>
        <taxon>Actinomycetota</taxon>
        <taxon>Actinomycetes</taxon>
        <taxon>Propionibacteriales</taxon>
        <taxon>Propionibacteriaceae</taxon>
        <taxon>Propioniciclava</taxon>
    </lineage>
</organism>
<gene>
    <name evidence="2" type="ORF">G7070_07360</name>
</gene>
<keyword evidence="1" id="KW-0812">Transmembrane</keyword>
<dbReference type="AlphaFoldDB" id="A0A6G7Y5R5"/>
<dbReference type="KEGG" id="prv:G7070_07360"/>
<feature type="transmembrane region" description="Helical" evidence="1">
    <location>
        <begin position="95"/>
        <end position="118"/>
    </location>
</feature>
<name>A0A6G7Y5R5_9ACTN</name>